<gene>
    <name evidence="2" type="ORF">M595_3872</name>
</gene>
<feature type="compositionally biased region" description="Acidic residues" evidence="1">
    <location>
        <begin position="66"/>
        <end position="81"/>
    </location>
</feature>
<organism evidence="2 3">
    <name type="scientific">Lyngbya aestuarii BL J</name>
    <dbReference type="NCBI Taxonomy" id="1348334"/>
    <lineage>
        <taxon>Bacteria</taxon>
        <taxon>Bacillati</taxon>
        <taxon>Cyanobacteriota</taxon>
        <taxon>Cyanophyceae</taxon>
        <taxon>Oscillatoriophycideae</taxon>
        <taxon>Oscillatoriales</taxon>
        <taxon>Microcoleaceae</taxon>
        <taxon>Lyngbya</taxon>
    </lineage>
</organism>
<sequence length="81" mass="9207">MTENNPSLRKIPVHEPADVIPSKQHVSLLEWLQATGRLIPRDIVQESSTNYVNPEEEISALIVDENSYDDDDDDDDDDLDD</sequence>
<evidence type="ECO:0008006" key="4">
    <source>
        <dbReference type="Google" id="ProtNLM"/>
    </source>
</evidence>
<keyword evidence="3" id="KW-1185">Reference proteome</keyword>
<proteinExistence type="predicted"/>
<feature type="region of interest" description="Disordered" evidence="1">
    <location>
        <begin position="60"/>
        <end position="81"/>
    </location>
</feature>
<reference evidence="2 3" key="1">
    <citation type="journal article" date="2013" name="Front. Microbiol.">
        <title>Comparative genomic analyses of the cyanobacterium, Lyngbya aestuarii BL J, a powerful hydrogen producer.</title>
        <authorList>
            <person name="Kothari A."/>
            <person name="Vaughn M."/>
            <person name="Garcia-Pichel F."/>
        </authorList>
    </citation>
    <scope>NUCLEOTIDE SEQUENCE [LARGE SCALE GENOMIC DNA]</scope>
    <source>
        <strain evidence="2 3">BL J</strain>
    </source>
</reference>
<dbReference type="PATRIC" id="fig|1348334.3.peg.3745"/>
<dbReference type="OrthoDB" id="542362at2"/>
<accession>U7QE55</accession>
<dbReference type="EMBL" id="AUZM01000041">
    <property type="protein sequence ID" value="ERT06158.1"/>
    <property type="molecule type" value="Genomic_DNA"/>
</dbReference>
<comment type="caution">
    <text evidence="2">The sequence shown here is derived from an EMBL/GenBank/DDBJ whole genome shotgun (WGS) entry which is preliminary data.</text>
</comment>
<dbReference type="InterPro" id="IPR021481">
    <property type="entry name" value="DUF3134"/>
</dbReference>
<dbReference type="Proteomes" id="UP000017127">
    <property type="component" value="Unassembled WGS sequence"/>
</dbReference>
<dbReference type="AlphaFoldDB" id="U7QE55"/>
<evidence type="ECO:0000313" key="2">
    <source>
        <dbReference type="EMBL" id="ERT06158.1"/>
    </source>
</evidence>
<evidence type="ECO:0000256" key="1">
    <source>
        <dbReference type="SAM" id="MobiDB-lite"/>
    </source>
</evidence>
<name>U7QE55_9CYAN</name>
<evidence type="ECO:0000313" key="3">
    <source>
        <dbReference type="Proteomes" id="UP000017127"/>
    </source>
</evidence>
<dbReference type="RefSeq" id="WP_023067599.1">
    <property type="nucleotide sequence ID" value="NZ_AUZM01000041.1"/>
</dbReference>
<dbReference type="Pfam" id="PF11332">
    <property type="entry name" value="DUF3134"/>
    <property type="match status" value="1"/>
</dbReference>
<protein>
    <recommendedName>
        <fullName evidence="4">DUF3134 domain-containing protein</fullName>
    </recommendedName>
</protein>